<dbReference type="SMART" id="SM00020">
    <property type="entry name" value="Tryp_SPc"/>
    <property type="match status" value="1"/>
</dbReference>
<dbReference type="Ensembl" id="ENSCINT00000032908.1">
    <property type="protein sequence ID" value="ENSCINP00000036482.1"/>
    <property type="gene ID" value="ENSCING00000022292.1"/>
</dbReference>
<evidence type="ECO:0000256" key="4">
    <source>
        <dbReference type="ARBA" id="ARBA00024195"/>
    </source>
</evidence>
<gene>
    <name evidence="7" type="primary">LOC100185223</name>
</gene>
<dbReference type="GO" id="GO:0006508">
    <property type="term" value="P:proteolysis"/>
    <property type="evidence" value="ECO:0000318"/>
    <property type="project" value="GO_Central"/>
</dbReference>
<protein>
    <submittedName>
        <fullName evidence="7">Chymotrypsinogen B-like</fullName>
    </submittedName>
</protein>
<reference evidence="7" key="2">
    <citation type="submission" date="2025-08" db="UniProtKB">
        <authorList>
            <consortium name="Ensembl"/>
        </authorList>
    </citation>
    <scope>IDENTIFICATION</scope>
</reference>
<evidence type="ECO:0000256" key="3">
    <source>
        <dbReference type="ARBA" id="ARBA00023157"/>
    </source>
</evidence>
<feature type="domain" description="Peptidase S1" evidence="6">
    <location>
        <begin position="1"/>
        <end position="212"/>
    </location>
</feature>
<accession>H2Y3J7</accession>
<dbReference type="InterPro" id="IPR043504">
    <property type="entry name" value="Peptidase_S1_PA_chymotrypsin"/>
</dbReference>
<dbReference type="PRINTS" id="PR00722">
    <property type="entry name" value="CHYMOTRYPSIN"/>
</dbReference>
<evidence type="ECO:0000259" key="6">
    <source>
        <dbReference type="PROSITE" id="PS50240"/>
    </source>
</evidence>
<keyword evidence="5" id="KW-0472">Membrane</keyword>
<dbReference type="GO" id="GO:0005615">
    <property type="term" value="C:extracellular space"/>
    <property type="evidence" value="ECO:0000318"/>
    <property type="project" value="GO_Central"/>
</dbReference>
<dbReference type="PROSITE" id="PS50240">
    <property type="entry name" value="TRYPSIN_DOM"/>
    <property type="match status" value="1"/>
</dbReference>
<dbReference type="HOGENOM" id="CLU_006842_7_0_1"/>
<keyword evidence="5" id="KW-1133">Transmembrane helix</keyword>
<dbReference type="Gene3D" id="2.40.10.10">
    <property type="entry name" value="Trypsin-like serine proteases"/>
    <property type="match status" value="1"/>
</dbReference>
<dbReference type="STRING" id="7719.ENSCINP00000036482"/>
<keyword evidence="2" id="KW-0378">Hydrolase</keyword>
<dbReference type="PANTHER" id="PTHR24252">
    <property type="entry name" value="ACROSIN-RELATED"/>
    <property type="match status" value="1"/>
</dbReference>
<dbReference type="PANTHER" id="PTHR24252:SF7">
    <property type="entry name" value="HYALIN"/>
    <property type="match status" value="1"/>
</dbReference>
<dbReference type="InterPro" id="IPR009003">
    <property type="entry name" value="Peptidase_S1_PA"/>
</dbReference>
<keyword evidence="2" id="KW-0720">Serine protease</keyword>
<dbReference type="FunFam" id="2.40.10.10:FF:000002">
    <property type="entry name" value="Transmembrane protease serine"/>
    <property type="match status" value="1"/>
</dbReference>
<evidence type="ECO:0000313" key="8">
    <source>
        <dbReference type="Proteomes" id="UP000008144"/>
    </source>
</evidence>
<keyword evidence="5" id="KW-0812">Transmembrane</keyword>
<dbReference type="InParanoid" id="H2Y3J7"/>
<evidence type="ECO:0000313" key="7">
    <source>
        <dbReference type="Ensembl" id="ENSCINP00000036482.1"/>
    </source>
</evidence>
<reference evidence="7" key="3">
    <citation type="submission" date="2025-09" db="UniProtKB">
        <authorList>
            <consortium name="Ensembl"/>
        </authorList>
    </citation>
    <scope>IDENTIFICATION</scope>
</reference>
<dbReference type="Pfam" id="PF00089">
    <property type="entry name" value="Trypsin"/>
    <property type="match status" value="1"/>
</dbReference>
<dbReference type="InterPro" id="IPR001314">
    <property type="entry name" value="Peptidase_S1A"/>
</dbReference>
<keyword evidence="3" id="KW-1015">Disulfide bond</keyword>
<dbReference type="InterPro" id="IPR001254">
    <property type="entry name" value="Trypsin_dom"/>
</dbReference>
<proteinExistence type="inferred from homology"/>
<dbReference type="MEROPS" id="S01.233"/>
<organism evidence="7 8">
    <name type="scientific">Ciona intestinalis</name>
    <name type="common">Transparent sea squirt</name>
    <name type="synonym">Ascidia intestinalis</name>
    <dbReference type="NCBI Taxonomy" id="7719"/>
    <lineage>
        <taxon>Eukaryota</taxon>
        <taxon>Metazoa</taxon>
        <taxon>Chordata</taxon>
        <taxon>Tunicata</taxon>
        <taxon>Ascidiacea</taxon>
        <taxon>Phlebobranchia</taxon>
        <taxon>Cionidae</taxon>
        <taxon>Ciona</taxon>
    </lineage>
</organism>
<evidence type="ECO:0000256" key="1">
    <source>
        <dbReference type="ARBA" id="ARBA00022670"/>
    </source>
</evidence>
<feature type="transmembrane region" description="Helical" evidence="5">
    <location>
        <begin position="233"/>
        <end position="252"/>
    </location>
</feature>
<dbReference type="SUPFAM" id="SSF50494">
    <property type="entry name" value="Trypsin-like serine proteases"/>
    <property type="match status" value="1"/>
</dbReference>
<dbReference type="AlphaFoldDB" id="H2Y3J7"/>
<evidence type="ECO:0000256" key="5">
    <source>
        <dbReference type="SAM" id="Phobius"/>
    </source>
</evidence>
<dbReference type="CDD" id="cd00190">
    <property type="entry name" value="Tryp_SPc"/>
    <property type="match status" value="1"/>
</dbReference>
<dbReference type="GO" id="GO:0004252">
    <property type="term" value="F:serine-type endopeptidase activity"/>
    <property type="evidence" value="ECO:0000318"/>
    <property type="project" value="GO_Central"/>
</dbReference>
<reference evidence="8" key="1">
    <citation type="journal article" date="2002" name="Science">
        <title>The draft genome of Ciona intestinalis: insights into chordate and vertebrate origins.</title>
        <authorList>
            <person name="Dehal P."/>
            <person name="Satou Y."/>
            <person name="Campbell R.K."/>
            <person name="Chapman J."/>
            <person name="Degnan B."/>
            <person name="De Tomaso A."/>
            <person name="Davidson B."/>
            <person name="Di Gregorio A."/>
            <person name="Gelpke M."/>
            <person name="Goodstein D.M."/>
            <person name="Harafuji N."/>
            <person name="Hastings K.E."/>
            <person name="Ho I."/>
            <person name="Hotta K."/>
            <person name="Huang W."/>
            <person name="Kawashima T."/>
            <person name="Lemaire P."/>
            <person name="Martinez D."/>
            <person name="Meinertzhagen I.A."/>
            <person name="Necula S."/>
            <person name="Nonaka M."/>
            <person name="Putnam N."/>
            <person name="Rash S."/>
            <person name="Saiga H."/>
            <person name="Satake M."/>
            <person name="Terry A."/>
            <person name="Yamada L."/>
            <person name="Wang H.G."/>
            <person name="Awazu S."/>
            <person name="Azumi K."/>
            <person name="Boore J."/>
            <person name="Branno M."/>
            <person name="Chin-Bow S."/>
            <person name="DeSantis R."/>
            <person name="Doyle S."/>
            <person name="Francino P."/>
            <person name="Keys D.N."/>
            <person name="Haga S."/>
            <person name="Hayashi H."/>
            <person name="Hino K."/>
            <person name="Imai K.S."/>
            <person name="Inaba K."/>
            <person name="Kano S."/>
            <person name="Kobayashi K."/>
            <person name="Kobayashi M."/>
            <person name="Lee B.I."/>
            <person name="Makabe K.W."/>
            <person name="Manohar C."/>
            <person name="Matassi G."/>
            <person name="Medina M."/>
            <person name="Mochizuki Y."/>
            <person name="Mount S."/>
            <person name="Morishita T."/>
            <person name="Miura S."/>
            <person name="Nakayama A."/>
            <person name="Nishizaka S."/>
            <person name="Nomoto H."/>
            <person name="Ohta F."/>
            <person name="Oishi K."/>
            <person name="Rigoutsos I."/>
            <person name="Sano M."/>
            <person name="Sasaki A."/>
            <person name="Sasakura Y."/>
            <person name="Shoguchi E."/>
            <person name="Shin-i T."/>
            <person name="Spagnuolo A."/>
            <person name="Stainier D."/>
            <person name="Suzuki M.M."/>
            <person name="Tassy O."/>
            <person name="Takatori N."/>
            <person name="Tokuoka M."/>
            <person name="Yagi K."/>
            <person name="Yoshizaki F."/>
            <person name="Wada S."/>
            <person name="Zhang C."/>
            <person name="Hyatt P.D."/>
            <person name="Larimer F."/>
            <person name="Detter C."/>
            <person name="Doggett N."/>
            <person name="Glavina T."/>
            <person name="Hawkins T."/>
            <person name="Richardson P."/>
            <person name="Lucas S."/>
            <person name="Kohara Y."/>
            <person name="Levine M."/>
            <person name="Satoh N."/>
            <person name="Rokhsar D.S."/>
        </authorList>
    </citation>
    <scope>NUCLEOTIDE SEQUENCE [LARGE SCALE GENOMIC DNA]</scope>
</reference>
<comment type="similarity">
    <text evidence="4">Belongs to the peptidase S1 family. CLIP subfamily.</text>
</comment>
<dbReference type="Proteomes" id="UP000008144">
    <property type="component" value="Unassembled WGS sequence"/>
</dbReference>
<keyword evidence="1" id="KW-0645">Protease</keyword>
<sequence length="253" mass="27277">TNITFCGCSLISERYVLTTASCTAGETEFYVIFGVFDYKNIGAGSKSYSILQEIEHSGYEPRTFKNDIALLKTREPVLYTDTIKAIALPSQGINVPAGTLCWITGWGKTSENAVSSPSVLREAQVPVVSQSLCRLWLLPNVIYDVQLCAGYQAGGVGICKGDGGGPLACSTSTSTYVLQGIASFSVGCARPLKPGGYTRVSEFADWIYANTDIVRPPTTSTASSSNTKLPKNIGAFCLWLSMFYILCPYISIY</sequence>
<keyword evidence="8" id="KW-1185">Reference proteome</keyword>
<evidence type="ECO:0000256" key="2">
    <source>
        <dbReference type="ARBA" id="ARBA00022825"/>
    </source>
</evidence>
<dbReference type="GeneTree" id="ENSGT00940000169306"/>
<name>H2Y3J7_CIOIN</name>